<dbReference type="PANTHER" id="PTHR35800:SF1">
    <property type="entry name" value="RNA-BINDING PROTEIN KHPB"/>
    <property type="match status" value="1"/>
</dbReference>
<organism evidence="2 3">
    <name type="scientific">Candidatus Giovannonibacteria bacterium RIFCSPHIGHO2_02_43_13</name>
    <dbReference type="NCBI Taxonomy" id="1798330"/>
    <lineage>
        <taxon>Bacteria</taxon>
        <taxon>Candidatus Giovannoniibacteriota</taxon>
    </lineage>
</organism>
<protein>
    <recommendedName>
        <fullName evidence="1">R3H domain-containing protein</fullName>
    </recommendedName>
</protein>
<dbReference type="SUPFAM" id="SSF82708">
    <property type="entry name" value="R3H domain"/>
    <property type="match status" value="1"/>
</dbReference>
<evidence type="ECO:0000259" key="1">
    <source>
        <dbReference type="PROSITE" id="PS51061"/>
    </source>
</evidence>
<dbReference type="InterPro" id="IPR015946">
    <property type="entry name" value="KH_dom-like_a/b"/>
</dbReference>
<dbReference type="InterPro" id="IPR001374">
    <property type="entry name" value="R3H_dom"/>
</dbReference>
<dbReference type="CDD" id="cd02644">
    <property type="entry name" value="R3H_jag"/>
    <property type="match status" value="1"/>
</dbReference>
<evidence type="ECO:0000313" key="3">
    <source>
        <dbReference type="Proteomes" id="UP000178425"/>
    </source>
</evidence>
<feature type="domain" description="R3H" evidence="1">
    <location>
        <begin position="41"/>
        <end position="107"/>
    </location>
</feature>
<gene>
    <name evidence="2" type="ORF">A2W54_00885</name>
</gene>
<sequence>LLIGDGGQNLSALNYLVKKITEKKFPEKFPGFLLDINDYQKKKIDEIKDLARMHAQRVRYFKKEAEMRPMNAYERRIVHASLQEYPDITTESRGEGMERRVVIKPLNLV</sequence>
<accession>A0A1F5WTE4</accession>
<dbReference type="InterPro" id="IPR036867">
    <property type="entry name" value="R3H_dom_sf"/>
</dbReference>
<dbReference type="Gene3D" id="3.30.300.20">
    <property type="match status" value="1"/>
</dbReference>
<name>A0A1F5WTE4_9BACT</name>
<feature type="non-terminal residue" evidence="2">
    <location>
        <position position="1"/>
    </location>
</feature>
<dbReference type="Proteomes" id="UP000178425">
    <property type="component" value="Unassembled WGS sequence"/>
</dbReference>
<proteinExistence type="predicted"/>
<dbReference type="PROSITE" id="PS51061">
    <property type="entry name" value="R3H"/>
    <property type="match status" value="1"/>
</dbReference>
<dbReference type="Gene3D" id="3.30.1370.50">
    <property type="entry name" value="R3H-like domain"/>
    <property type="match status" value="1"/>
</dbReference>
<reference evidence="2 3" key="1">
    <citation type="journal article" date="2016" name="Nat. Commun.">
        <title>Thousands of microbial genomes shed light on interconnected biogeochemical processes in an aquifer system.</title>
        <authorList>
            <person name="Anantharaman K."/>
            <person name="Brown C.T."/>
            <person name="Hug L.A."/>
            <person name="Sharon I."/>
            <person name="Castelle C.J."/>
            <person name="Probst A.J."/>
            <person name="Thomas B.C."/>
            <person name="Singh A."/>
            <person name="Wilkins M.J."/>
            <person name="Karaoz U."/>
            <person name="Brodie E.L."/>
            <person name="Williams K.H."/>
            <person name="Hubbard S.S."/>
            <person name="Banfield J.F."/>
        </authorList>
    </citation>
    <scope>NUCLEOTIDE SEQUENCE [LARGE SCALE GENOMIC DNA]</scope>
</reference>
<dbReference type="SMART" id="SM00393">
    <property type="entry name" value="R3H"/>
    <property type="match status" value="1"/>
</dbReference>
<dbReference type="InterPro" id="IPR034079">
    <property type="entry name" value="R3H_KhpB"/>
</dbReference>
<comment type="caution">
    <text evidence="2">The sequence shown here is derived from an EMBL/GenBank/DDBJ whole genome shotgun (WGS) entry which is preliminary data.</text>
</comment>
<evidence type="ECO:0000313" key="2">
    <source>
        <dbReference type="EMBL" id="OGF78926.1"/>
    </source>
</evidence>
<dbReference type="GO" id="GO:0003723">
    <property type="term" value="F:RNA binding"/>
    <property type="evidence" value="ECO:0007669"/>
    <property type="project" value="InterPro"/>
</dbReference>
<dbReference type="EMBL" id="MFHI01000015">
    <property type="protein sequence ID" value="OGF78926.1"/>
    <property type="molecule type" value="Genomic_DNA"/>
</dbReference>
<dbReference type="AlphaFoldDB" id="A0A1F5WTE4"/>
<dbReference type="Pfam" id="PF01424">
    <property type="entry name" value="R3H"/>
    <property type="match status" value="1"/>
</dbReference>
<dbReference type="InterPro" id="IPR039247">
    <property type="entry name" value="KhpB"/>
</dbReference>
<dbReference type="PANTHER" id="PTHR35800">
    <property type="entry name" value="PROTEIN JAG"/>
    <property type="match status" value="1"/>
</dbReference>